<keyword evidence="3" id="KW-0378">Hydrolase</keyword>
<dbReference type="InterPro" id="IPR032466">
    <property type="entry name" value="Metal_Hydrolase"/>
</dbReference>
<accession>A0A0B1ZI49</accession>
<dbReference type="STRING" id="1348853.LK12_15920"/>
<dbReference type="GO" id="GO:0016831">
    <property type="term" value="F:carboxy-lyase activity"/>
    <property type="evidence" value="ECO:0007669"/>
    <property type="project" value="InterPro"/>
</dbReference>
<keyword evidence="1" id="KW-0456">Lyase</keyword>
<keyword evidence="4" id="KW-1185">Reference proteome</keyword>
<reference evidence="3 4" key="1">
    <citation type="submission" date="2014-10" db="EMBL/GenBank/DDBJ databases">
        <title>Genome sequence of Novosphingobium malaysiense MUSC 273(T).</title>
        <authorList>
            <person name="Lee L.-H."/>
        </authorList>
    </citation>
    <scope>NUCLEOTIDE SEQUENCE [LARGE SCALE GENOMIC DNA]</scope>
    <source>
        <strain evidence="3 4">MUSC 273</strain>
    </source>
</reference>
<dbReference type="SUPFAM" id="SSF51556">
    <property type="entry name" value="Metallo-dependent hydrolases"/>
    <property type="match status" value="1"/>
</dbReference>
<dbReference type="EMBL" id="JTDI01000005">
    <property type="protein sequence ID" value="KHK90162.1"/>
    <property type="molecule type" value="Genomic_DNA"/>
</dbReference>
<organism evidence="3 4">
    <name type="scientific">Novosphingobium malaysiense</name>
    <dbReference type="NCBI Taxonomy" id="1348853"/>
    <lineage>
        <taxon>Bacteria</taxon>
        <taxon>Pseudomonadati</taxon>
        <taxon>Pseudomonadota</taxon>
        <taxon>Alphaproteobacteria</taxon>
        <taxon>Sphingomonadales</taxon>
        <taxon>Sphingomonadaceae</taxon>
        <taxon>Novosphingobium</taxon>
    </lineage>
</organism>
<gene>
    <name evidence="3" type="ORF">LK12_15920</name>
</gene>
<sequence>MPRPTDIPVIDTLIGFRDTHQMGVASTKGDWTRHPAEYMFKDIPEELTEQADRMDSIAETVREMDAHNIRVGVIHMSDDRTEEALRRFPGRFAAIRPVNPNTGMDAVRMIQREFDEGKIKGVSFFPSGQQPPVAIDHRLAYPIYAKCVELDLPIFINVGFPGPRVPMMAQWVGHLDQVAYDFQELKVVMRHGAEPDVDLAVKLLLKWPNLYYSTSAFAPKYWPEEIIRFANSRGSGKVLYGGYFPMGLELKRIFAEMDNVPFKDEVWPKFLYQNAAKVLKLDIS</sequence>
<name>A0A0B1ZI49_9SPHN</name>
<proteinExistence type="predicted"/>
<feature type="domain" description="Amidohydrolase-related" evidence="2">
    <location>
        <begin position="78"/>
        <end position="281"/>
    </location>
</feature>
<dbReference type="Gene3D" id="3.20.20.140">
    <property type="entry name" value="Metal-dependent hydrolases"/>
    <property type="match status" value="1"/>
</dbReference>
<dbReference type="Pfam" id="PF04909">
    <property type="entry name" value="Amidohydro_2"/>
    <property type="match status" value="1"/>
</dbReference>
<dbReference type="InterPro" id="IPR032465">
    <property type="entry name" value="ACMSD"/>
</dbReference>
<dbReference type="Proteomes" id="UP000031057">
    <property type="component" value="Unassembled WGS sequence"/>
</dbReference>
<dbReference type="PANTHER" id="PTHR21240:SF19">
    <property type="entry name" value="CATALYTIC_ HYDROLASE"/>
    <property type="match status" value="1"/>
</dbReference>
<evidence type="ECO:0000259" key="2">
    <source>
        <dbReference type="Pfam" id="PF04909"/>
    </source>
</evidence>
<evidence type="ECO:0000256" key="1">
    <source>
        <dbReference type="ARBA" id="ARBA00023239"/>
    </source>
</evidence>
<evidence type="ECO:0000313" key="3">
    <source>
        <dbReference type="EMBL" id="KHK90162.1"/>
    </source>
</evidence>
<comment type="caution">
    <text evidence="3">The sequence shown here is derived from an EMBL/GenBank/DDBJ whole genome shotgun (WGS) entry which is preliminary data.</text>
</comment>
<dbReference type="RefSeq" id="WP_039286236.1">
    <property type="nucleotide sequence ID" value="NZ_JTDI01000005.1"/>
</dbReference>
<protein>
    <submittedName>
        <fullName evidence="3">Amidohydrolase</fullName>
    </submittedName>
</protein>
<dbReference type="GO" id="GO:0016787">
    <property type="term" value="F:hydrolase activity"/>
    <property type="evidence" value="ECO:0007669"/>
    <property type="project" value="UniProtKB-KW"/>
</dbReference>
<dbReference type="InterPro" id="IPR006680">
    <property type="entry name" value="Amidohydro-rel"/>
</dbReference>
<dbReference type="PANTHER" id="PTHR21240">
    <property type="entry name" value="2-AMINO-3-CARBOXYLMUCONATE-6-SEMIALDEHYDE DECARBOXYLASE"/>
    <property type="match status" value="1"/>
</dbReference>
<evidence type="ECO:0000313" key="4">
    <source>
        <dbReference type="Proteomes" id="UP000031057"/>
    </source>
</evidence>
<dbReference type="AlphaFoldDB" id="A0A0B1ZI49"/>